<evidence type="ECO:0000256" key="3">
    <source>
        <dbReference type="ARBA" id="ARBA00022576"/>
    </source>
</evidence>
<dbReference type="Gene3D" id="3.40.640.10">
    <property type="entry name" value="Type I PLP-dependent aspartate aminotransferase-like (Major domain)"/>
    <property type="match status" value="1"/>
</dbReference>
<keyword evidence="3 7" id="KW-0032">Aminotransferase</keyword>
<gene>
    <name evidence="7" type="ORF">H8S64_08325</name>
</gene>
<protein>
    <submittedName>
        <fullName evidence="7">Alanine--glyoxylate aminotransferase family protein</fullName>
    </submittedName>
</protein>
<reference evidence="7 8" key="1">
    <citation type="submission" date="2020-08" db="EMBL/GenBank/DDBJ databases">
        <title>Genome public.</title>
        <authorList>
            <person name="Liu C."/>
            <person name="Sun Q."/>
        </authorList>
    </citation>
    <scope>NUCLEOTIDE SEQUENCE [LARGE SCALE GENOMIC DNA]</scope>
    <source>
        <strain evidence="7 8">NSJ-56</strain>
    </source>
</reference>
<dbReference type="EMBL" id="JACOOH010000003">
    <property type="protein sequence ID" value="MBC5621101.1"/>
    <property type="molecule type" value="Genomic_DNA"/>
</dbReference>
<evidence type="ECO:0000256" key="5">
    <source>
        <dbReference type="ARBA" id="ARBA00022898"/>
    </source>
</evidence>
<keyword evidence="5" id="KW-0663">Pyridoxal phosphate</keyword>
<dbReference type="PANTHER" id="PTHR21152">
    <property type="entry name" value="AMINOTRANSFERASE CLASS V"/>
    <property type="match status" value="1"/>
</dbReference>
<organism evidence="7 8">
    <name type="scientific">Butyricimonas hominis</name>
    <dbReference type="NCBI Taxonomy" id="2763032"/>
    <lineage>
        <taxon>Bacteria</taxon>
        <taxon>Pseudomonadati</taxon>
        <taxon>Bacteroidota</taxon>
        <taxon>Bacteroidia</taxon>
        <taxon>Bacteroidales</taxon>
        <taxon>Odoribacteraceae</taxon>
        <taxon>Butyricimonas</taxon>
    </lineage>
</organism>
<evidence type="ECO:0000313" key="7">
    <source>
        <dbReference type="EMBL" id="MBC5621101.1"/>
    </source>
</evidence>
<dbReference type="InterPro" id="IPR000192">
    <property type="entry name" value="Aminotrans_V_dom"/>
</dbReference>
<evidence type="ECO:0000256" key="4">
    <source>
        <dbReference type="ARBA" id="ARBA00022679"/>
    </source>
</evidence>
<dbReference type="GO" id="GO:0008483">
    <property type="term" value="F:transaminase activity"/>
    <property type="evidence" value="ECO:0007669"/>
    <property type="project" value="UniProtKB-KW"/>
</dbReference>
<evidence type="ECO:0000259" key="6">
    <source>
        <dbReference type="Pfam" id="PF00266"/>
    </source>
</evidence>
<dbReference type="Gene3D" id="3.90.1150.10">
    <property type="entry name" value="Aspartate Aminotransferase, domain 1"/>
    <property type="match status" value="1"/>
</dbReference>
<keyword evidence="4" id="KW-0808">Transferase</keyword>
<dbReference type="SUPFAM" id="SSF53383">
    <property type="entry name" value="PLP-dependent transferases"/>
    <property type="match status" value="1"/>
</dbReference>
<accession>A0ABR7CZJ7</accession>
<evidence type="ECO:0000256" key="1">
    <source>
        <dbReference type="ARBA" id="ARBA00001933"/>
    </source>
</evidence>
<evidence type="ECO:0000256" key="2">
    <source>
        <dbReference type="ARBA" id="ARBA00009236"/>
    </source>
</evidence>
<keyword evidence="8" id="KW-1185">Reference proteome</keyword>
<dbReference type="InterPro" id="IPR015424">
    <property type="entry name" value="PyrdxlP-dep_Trfase"/>
</dbReference>
<dbReference type="InterPro" id="IPR015422">
    <property type="entry name" value="PyrdxlP-dep_Trfase_small"/>
</dbReference>
<dbReference type="RefSeq" id="WP_186975706.1">
    <property type="nucleotide sequence ID" value="NZ_JACOOH010000003.1"/>
</dbReference>
<comment type="cofactor">
    <cofactor evidence="1">
        <name>pyridoxal 5'-phosphate</name>
        <dbReference type="ChEBI" id="CHEBI:597326"/>
    </cofactor>
</comment>
<proteinExistence type="inferred from homology"/>
<dbReference type="InterPro" id="IPR024169">
    <property type="entry name" value="SP_NH2Trfase/AEP_transaminase"/>
</dbReference>
<sequence>MEKYLIPLVPGPVAVPQEILKVAARNFGSADCEPEYAALYRETEGLLQKMMKTRERVVIQTGEGMLVLWTALKSTLKPGDRVLVLSTGLFGEGFGDMAKAIGCEVMTLDFGYDRTFHDFDTIEKAIVEFKPKMITMVQNETPSGTTNPVQEIGDLKVKHGVPLLCVDIVSGLGGTPVDVDAWHVDLALGGSQKCLSAPANMSFLSVSEGAWNIVKEVNYAGYEALLPFLTAPETGYFPYTPYWQGTAQLHKACELIFEEGLDSCIARHEKVAAYCRERIKDMGLKLYPAEDAVCSPTVTAVYVPEHMTWERLDSELRVQGMVVGGNYGKLAGKVFRIGHMGSQANINLIKEAMDILETVVHDI</sequence>
<name>A0ABR7CZJ7_9BACT</name>
<dbReference type="Proteomes" id="UP000646484">
    <property type="component" value="Unassembled WGS sequence"/>
</dbReference>
<feature type="domain" description="Aminotransferase class V" evidence="6">
    <location>
        <begin position="36"/>
        <end position="323"/>
    </location>
</feature>
<dbReference type="InterPro" id="IPR015421">
    <property type="entry name" value="PyrdxlP-dep_Trfase_major"/>
</dbReference>
<dbReference type="Pfam" id="PF00266">
    <property type="entry name" value="Aminotran_5"/>
    <property type="match status" value="1"/>
</dbReference>
<dbReference type="PIRSF" id="PIRSF000524">
    <property type="entry name" value="SPT"/>
    <property type="match status" value="1"/>
</dbReference>
<dbReference type="PANTHER" id="PTHR21152:SF24">
    <property type="entry name" value="ALANINE--GLYOXYLATE AMINOTRANSFERASE 1"/>
    <property type="match status" value="1"/>
</dbReference>
<comment type="caution">
    <text evidence="7">The sequence shown here is derived from an EMBL/GenBank/DDBJ whole genome shotgun (WGS) entry which is preliminary data.</text>
</comment>
<evidence type="ECO:0000313" key="8">
    <source>
        <dbReference type="Proteomes" id="UP000646484"/>
    </source>
</evidence>
<comment type="similarity">
    <text evidence="2">Belongs to the class-V pyridoxal-phosphate-dependent aminotransferase family.</text>
</comment>